<keyword evidence="1" id="KW-0732">Signal</keyword>
<dbReference type="PANTHER" id="PTHR13423">
    <property type="entry name" value="OUT AT FIRST"/>
    <property type="match status" value="1"/>
</dbReference>
<feature type="signal peptide" evidence="1">
    <location>
        <begin position="1"/>
        <end position="18"/>
    </location>
</feature>
<dbReference type="EMBL" id="JARAKH010000039">
    <property type="protein sequence ID" value="KAK8382427.1"/>
    <property type="molecule type" value="Genomic_DNA"/>
</dbReference>
<name>A0AAW0T4W7_SCYPA</name>
<dbReference type="Pfam" id="PF14941">
    <property type="entry name" value="OAF_N"/>
    <property type="match status" value="1"/>
</dbReference>
<comment type="caution">
    <text evidence="3">The sequence shown here is derived from an EMBL/GenBank/DDBJ whole genome shotgun (WGS) entry which is preliminary data.</text>
</comment>
<sequence>MNLRCFLVVVVHLVVAETQLVVNVKTQGGEVFKETITANISDDSVMLEFPQNDGTYITQLIDFKQELQIFKVIVLGEEELGQSQFQVMCFIMRFFKNNFISSDAMSKLRQKNPGTVRVPEEDRGTEEVELDVSVDVPRAGISLLTSLSSVTWQLPPPMLQTGTSSCGPRSAESWMVTGLW</sequence>
<gene>
    <name evidence="3" type="ORF">O3P69_015395</name>
</gene>
<evidence type="ECO:0000256" key="1">
    <source>
        <dbReference type="SAM" id="SignalP"/>
    </source>
</evidence>
<dbReference type="PANTHER" id="PTHR13423:SF2">
    <property type="entry name" value="OUT AT FIRST PROTEIN HOMOLOG"/>
    <property type="match status" value="1"/>
</dbReference>
<reference evidence="3 4" key="1">
    <citation type="submission" date="2023-03" db="EMBL/GenBank/DDBJ databases">
        <title>High-quality genome of Scylla paramamosain provides insights in environmental adaptation.</title>
        <authorList>
            <person name="Zhang L."/>
        </authorList>
    </citation>
    <scope>NUCLEOTIDE SEQUENCE [LARGE SCALE GENOMIC DNA]</scope>
    <source>
        <strain evidence="3">LZ_2023a</strain>
        <tissue evidence="3">Muscle</tissue>
    </source>
</reference>
<dbReference type="AlphaFoldDB" id="A0AAW0T4W7"/>
<evidence type="ECO:0000313" key="4">
    <source>
        <dbReference type="Proteomes" id="UP001487740"/>
    </source>
</evidence>
<proteinExistence type="predicted"/>
<dbReference type="Proteomes" id="UP001487740">
    <property type="component" value="Unassembled WGS sequence"/>
</dbReference>
<keyword evidence="4" id="KW-1185">Reference proteome</keyword>
<organism evidence="3 4">
    <name type="scientific">Scylla paramamosain</name>
    <name type="common">Mud crab</name>
    <dbReference type="NCBI Taxonomy" id="85552"/>
    <lineage>
        <taxon>Eukaryota</taxon>
        <taxon>Metazoa</taxon>
        <taxon>Ecdysozoa</taxon>
        <taxon>Arthropoda</taxon>
        <taxon>Crustacea</taxon>
        <taxon>Multicrustacea</taxon>
        <taxon>Malacostraca</taxon>
        <taxon>Eumalacostraca</taxon>
        <taxon>Eucarida</taxon>
        <taxon>Decapoda</taxon>
        <taxon>Pleocyemata</taxon>
        <taxon>Brachyura</taxon>
        <taxon>Eubrachyura</taxon>
        <taxon>Portunoidea</taxon>
        <taxon>Portunidae</taxon>
        <taxon>Portuninae</taxon>
        <taxon>Scylla</taxon>
    </lineage>
</organism>
<evidence type="ECO:0000259" key="2">
    <source>
        <dbReference type="Pfam" id="PF14941"/>
    </source>
</evidence>
<feature type="domain" description="Out at first protein BRICHOS-like" evidence="2">
    <location>
        <begin position="18"/>
        <end position="140"/>
    </location>
</feature>
<accession>A0AAW0T4W7</accession>
<evidence type="ECO:0000313" key="3">
    <source>
        <dbReference type="EMBL" id="KAK8382426.1"/>
    </source>
</evidence>
<protein>
    <recommendedName>
        <fullName evidence="2">Out at first protein BRICHOS-like domain-containing protein</fullName>
    </recommendedName>
</protein>
<dbReference type="EMBL" id="JARAKH010000039">
    <property type="protein sequence ID" value="KAK8382426.1"/>
    <property type="molecule type" value="Genomic_DNA"/>
</dbReference>
<dbReference type="InterPro" id="IPR053894">
    <property type="entry name" value="OAF_N"/>
</dbReference>
<feature type="chain" id="PRO_5044716969" description="Out at first protein BRICHOS-like domain-containing protein" evidence="1">
    <location>
        <begin position="19"/>
        <end position="180"/>
    </location>
</feature>
<dbReference type="InterPro" id="IPR026315">
    <property type="entry name" value="Oaf"/>
</dbReference>